<proteinExistence type="predicted"/>
<keyword evidence="2" id="KW-1185">Reference proteome</keyword>
<name>A0ACC3C865_PYRYE</name>
<dbReference type="Proteomes" id="UP000798662">
    <property type="component" value="Chromosome 2"/>
</dbReference>
<dbReference type="EMBL" id="CM020619">
    <property type="protein sequence ID" value="KAK1865953.1"/>
    <property type="molecule type" value="Genomic_DNA"/>
</dbReference>
<reference evidence="1" key="1">
    <citation type="submission" date="2019-11" db="EMBL/GenBank/DDBJ databases">
        <title>Nori genome reveals adaptations in red seaweeds to the harsh intertidal environment.</title>
        <authorList>
            <person name="Wang D."/>
            <person name="Mao Y."/>
        </authorList>
    </citation>
    <scope>NUCLEOTIDE SEQUENCE</scope>
    <source>
        <tissue evidence="1">Gametophyte</tissue>
    </source>
</reference>
<organism evidence="1 2">
    <name type="scientific">Pyropia yezoensis</name>
    <name type="common">Susabi-nori</name>
    <name type="synonym">Porphyra yezoensis</name>
    <dbReference type="NCBI Taxonomy" id="2788"/>
    <lineage>
        <taxon>Eukaryota</taxon>
        <taxon>Rhodophyta</taxon>
        <taxon>Bangiophyceae</taxon>
        <taxon>Bangiales</taxon>
        <taxon>Bangiaceae</taxon>
        <taxon>Pyropia</taxon>
    </lineage>
</organism>
<sequence length="112" mass="12421">MPTWRLATDVSLEDAGDDERHRVQRTVARRVPRPGEYCHHQEAKVARAPSWGRCRPQNGLAFTQKTLAQGAEPRKGGASVVGCAVAHLPCTDQRLSRSRQRLVGRGRPARDS</sequence>
<accession>A0ACC3C865</accession>
<evidence type="ECO:0000313" key="2">
    <source>
        <dbReference type="Proteomes" id="UP000798662"/>
    </source>
</evidence>
<gene>
    <name evidence="1" type="ORF">I4F81_008474</name>
</gene>
<comment type="caution">
    <text evidence="1">The sequence shown here is derived from an EMBL/GenBank/DDBJ whole genome shotgun (WGS) entry which is preliminary data.</text>
</comment>
<evidence type="ECO:0000313" key="1">
    <source>
        <dbReference type="EMBL" id="KAK1865953.1"/>
    </source>
</evidence>
<protein>
    <submittedName>
        <fullName evidence="1">Uncharacterized protein</fullName>
    </submittedName>
</protein>